<dbReference type="Proteomes" id="UP000799438">
    <property type="component" value="Unassembled WGS sequence"/>
</dbReference>
<dbReference type="AlphaFoldDB" id="A0A6A6AXY1"/>
<evidence type="ECO:0000313" key="2">
    <source>
        <dbReference type="EMBL" id="KAF2136640.1"/>
    </source>
</evidence>
<keyword evidence="3" id="KW-1185">Reference proteome</keyword>
<dbReference type="GeneID" id="54304002"/>
<gene>
    <name evidence="2" type="ORF">K452DRAFT_362400</name>
</gene>
<dbReference type="EMBL" id="ML995515">
    <property type="protein sequence ID" value="KAF2136640.1"/>
    <property type="molecule type" value="Genomic_DNA"/>
</dbReference>
<feature type="compositionally biased region" description="Polar residues" evidence="1">
    <location>
        <begin position="270"/>
        <end position="280"/>
    </location>
</feature>
<proteinExistence type="predicted"/>
<protein>
    <submittedName>
        <fullName evidence="2">Uncharacterized protein</fullName>
    </submittedName>
</protein>
<feature type="region of interest" description="Disordered" evidence="1">
    <location>
        <begin position="240"/>
        <end position="281"/>
    </location>
</feature>
<accession>A0A6A6AXY1</accession>
<reference evidence="2" key="1">
    <citation type="journal article" date="2020" name="Stud. Mycol.">
        <title>101 Dothideomycetes genomes: a test case for predicting lifestyles and emergence of pathogens.</title>
        <authorList>
            <person name="Haridas S."/>
            <person name="Albert R."/>
            <person name="Binder M."/>
            <person name="Bloem J."/>
            <person name="Labutti K."/>
            <person name="Salamov A."/>
            <person name="Andreopoulos B."/>
            <person name="Baker S."/>
            <person name="Barry K."/>
            <person name="Bills G."/>
            <person name="Bluhm B."/>
            <person name="Cannon C."/>
            <person name="Castanera R."/>
            <person name="Culley D."/>
            <person name="Daum C."/>
            <person name="Ezra D."/>
            <person name="Gonzalez J."/>
            <person name="Henrissat B."/>
            <person name="Kuo A."/>
            <person name="Liang C."/>
            <person name="Lipzen A."/>
            <person name="Lutzoni F."/>
            <person name="Magnuson J."/>
            <person name="Mondo S."/>
            <person name="Nolan M."/>
            <person name="Ohm R."/>
            <person name="Pangilinan J."/>
            <person name="Park H.-J."/>
            <person name="Ramirez L."/>
            <person name="Alfaro M."/>
            <person name="Sun H."/>
            <person name="Tritt A."/>
            <person name="Yoshinaga Y."/>
            <person name="Zwiers L.-H."/>
            <person name="Turgeon B."/>
            <person name="Goodwin S."/>
            <person name="Spatafora J."/>
            <person name="Crous P."/>
            <person name="Grigoriev I."/>
        </authorList>
    </citation>
    <scope>NUCLEOTIDE SEQUENCE</scope>
    <source>
        <strain evidence="2">CBS 121167</strain>
    </source>
</reference>
<dbReference type="RefSeq" id="XP_033392358.1">
    <property type="nucleotide sequence ID" value="XM_033546496.1"/>
</dbReference>
<sequence>MFALSENPRTDSSFLLDSFFQLTISPLARPQSLVLNSFSVFTVKPPVQKTVDSFLARKHVIEKEHDVHEGQPCEKRLRREPPQWRFDRPLVPPKKGKLAVFYRPVLQTNVYNCQTSQRRREKVKMMSAGYTYSQAAWYSLRIQAPETFASHKTKFASKSSSSRKHSVTKTSATGNFFNVFKATANVKVSATPEAPADNKLSVTLNTPAEVIKLTEQDDNDETESSASQRLMTMDIHDIIHPPKDDEPESSVSQHLSTACRDTGDLHDKNTQTTRASSFRQPLTKDVVLSRKSCLSEGGQDC</sequence>
<evidence type="ECO:0000256" key="1">
    <source>
        <dbReference type="SAM" id="MobiDB-lite"/>
    </source>
</evidence>
<name>A0A6A6AXY1_9PEZI</name>
<evidence type="ECO:0000313" key="3">
    <source>
        <dbReference type="Proteomes" id="UP000799438"/>
    </source>
</evidence>
<organism evidence="2 3">
    <name type="scientific">Aplosporella prunicola CBS 121167</name>
    <dbReference type="NCBI Taxonomy" id="1176127"/>
    <lineage>
        <taxon>Eukaryota</taxon>
        <taxon>Fungi</taxon>
        <taxon>Dikarya</taxon>
        <taxon>Ascomycota</taxon>
        <taxon>Pezizomycotina</taxon>
        <taxon>Dothideomycetes</taxon>
        <taxon>Dothideomycetes incertae sedis</taxon>
        <taxon>Botryosphaeriales</taxon>
        <taxon>Aplosporellaceae</taxon>
        <taxon>Aplosporella</taxon>
    </lineage>
</organism>